<dbReference type="PANTHER" id="PTHR46889">
    <property type="entry name" value="TRANSPOSASE INSF FOR INSERTION SEQUENCE IS3B-RELATED"/>
    <property type="match status" value="1"/>
</dbReference>
<accession>A0A447JPT1</accession>
<gene>
    <name evidence="4" type="ORF">NCTC7102_05503</name>
</gene>
<evidence type="ECO:0000259" key="3">
    <source>
        <dbReference type="Pfam" id="PF13333"/>
    </source>
</evidence>
<dbReference type="Pfam" id="PF13333">
    <property type="entry name" value="rve_2"/>
    <property type="match status" value="1"/>
</dbReference>
<evidence type="ECO:0000256" key="1">
    <source>
        <dbReference type="ARBA" id="ARBA00037276"/>
    </source>
</evidence>
<evidence type="ECO:0000313" key="4">
    <source>
        <dbReference type="EMBL" id="VDY46443.1"/>
    </source>
</evidence>
<name>A0A447JPT1_SALET</name>
<dbReference type="InterPro" id="IPR001584">
    <property type="entry name" value="Integrase_cat-core"/>
</dbReference>
<comment type="function">
    <text evidence="1">Involved in the transposition of the insertion sequence IS3.</text>
</comment>
<sequence>MSTRGCCYDNACAESFFHTLKVECIHGEGFASWEIMQTAVFNDIECDYNQRRRHSACGSLSPEQFENQNLA</sequence>
<evidence type="ECO:0000313" key="5">
    <source>
        <dbReference type="Proteomes" id="UP000281393"/>
    </source>
</evidence>
<dbReference type="Proteomes" id="UP000281393">
    <property type="component" value="Chromosome"/>
</dbReference>
<reference evidence="4 5" key="1">
    <citation type="submission" date="2018-12" db="EMBL/GenBank/DDBJ databases">
        <authorList>
            <consortium name="Pathogen Informatics"/>
        </authorList>
    </citation>
    <scope>NUCLEOTIDE SEQUENCE [LARGE SCALE GENOMIC DNA]</scope>
    <source>
        <strain evidence="4 5">NCTC7102</strain>
    </source>
</reference>
<evidence type="ECO:0000256" key="2">
    <source>
        <dbReference type="ARBA" id="ARBA00043964"/>
    </source>
</evidence>
<dbReference type="PANTHER" id="PTHR46889:SF6">
    <property type="entry name" value="TRANSPOSASE INSF FOR INSERTION SEQUENCE IS3B"/>
    <property type="match status" value="1"/>
</dbReference>
<dbReference type="EMBL" id="LR133909">
    <property type="protein sequence ID" value="VDY46443.1"/>
    <property type="molecule type" value="Genomic_DNA"/>
</dbReference>
<dbReference type="SUPFAM" id="SSF53098">
    <property type="entry name" value="Ribonuclease H-like"/>
    <property type="match status" value="1"/>
</dbReference>
<organism evidence="4 5">
    <name type="scientific">Salmonella enterica subsp. enterica serovar Daytona</name>
    <dbReference type="NCBI Taxonomy" id="1962639"/>
    <lineage>
        <taxon>Bacteria</taxon>
        <taxon>Pseudomonadati</taxon>
        <taxon>Pseudomonadota</taxon>
        <taxon>Gammaproteobacteria</taxon>
        <taxon>Enterobacterales</taxon>
        <taxon>Enterobacteriaceae</taxon>
        <taxon>Salmonella</taxon>
    </lineage>
</organism>
<dbReference type="AlphaFoldDB" id="A0A447JPT1"/>
<dbReference type="InterPro" id="IPR050900">
    <property type="entry name" value="Transposase_IS3/IS150/IS904"/>
</dbReference>
<dbReference type="InterPro" id="IPR012337">
    <property type="entry name" value="RNaseH-like_sf"/>
</dbReference>
<dbReference type="GO" id="GO:0015074">
    <property type="term" value="P:DNA integration"/>
    <property type="evidence" value="ECO:0007669"/>
    <property type="project" value="InterPro"/>
</dbReference>
<proteinExistence type="inferred from homology"/>
<protein>
    <submittedName>
        <fullName evidence="4">Transposase</fullName>
    </submittedName>
</protein>
<comment type="similarity">
    <text evidence="2">Belongs to the transposase IS3/IS150/IS904 family.</text>
</comment>
<feature type="domain" description="Integrase catalytic" evidence="3">
    <location>
        <begin position="14"/>
        <end position="70"/>
    </location>
</feature>